<dbReference type="Pfam" id="PF21176">
    <property type="entry name" value="RecR_HhH"/>
    <property type="match status" value="1"/>
</dbReference>
<dbReference type="SUPFAM" id="SSF111304">
    <property type="entry name" value="Recombination protein RecR"/>
    <property type="match status" value="1"/>
</dbReference>
<keyword evidence="1 7" id="KW-0479">Metal-binding</keyword>
<dbReference type="PANTHER" id="PTHR30446">
    <property type="entry name" value="RECOMBINATION PROTEIN RECR"/>
    <property type="match status" value="1"/>
</dbReference>
<dbReference type="HAMAP" id="MF_00017">
    <property type="entry name" value="RecR"/>
    <property type="match status" value="1"/>
</dbReference>
<keyword evidence="3 7" id="KW-0863">Zinc-finger</keyword>
<dbReference type="Gene3D" id="1.10.8.420">
    <property type="entry name" value="RecR Domain 1"/>
    <property type="match status" value="1"/>
</dbReference>
<dbReference type="InterPro" id="IPR023627">
    <property type="entry name" value="Rcmb_RecR"/>
</dbReference>
<dbReference type="Pfam" id="PF13662">
    <property type="entry name" value="Toprim_4"/>
    <property type="match status" value="1"/>
</dbReference>
<evidence type="ECO:0000256" key="7">
    <source>
        <dbReference type="HAMAP-Rule" id="MF_00017"/>
    </source>
</evidence>
<dbReference type="Gene3D" id="3.40.1360.10">
    <property type="match status" value="1"/>
</dbReference>
<dbReference type="PANTHER" id="PTHR30446:SF0">
    <property type="entry name" value="RECOMBINATION PROTEIN RECR"/>
    <property type="match status" value="1"/>
</dbReference>
<accession>A0ABS5PMX9</accession>
<evidence type="ECO:0000256" key="3">
    <source>
        <dbReference type="ARBA" id="ARBA00022771"/>
    </source>
</evidence>
<keyword evidence="6 7" id="KW-0234">DNA repair</keyword>
<gene>
    <name evidence="7 9" type="primary">recR</name>
    <name evidence="9" type="ORF">KHM83_07645</name>
</gene>
<dbReference type="Proteomes" id="UP000746471">
    <property type="component" value="Unassembled WGS sequence"/>
</dbReference>
<dbReference type="PROSITE" id="PS01300">
    <property type="entry name" value="RECR"/>
    <property type="match status" value="1"/>
</dbReference>
<protein>
    <recommendedName>
        <fullName evidence="7">Recombination protein RecR</fullName>
    </recommendedName>
</protein>
<dbReference type="NCBIfam" id="TIGR00615">
    <property type="entry name" value="recR"/>
    <property type="match status" value="1"/>
</dbReference>
<reference evidence="9 10" key="1">
    <citation type="submission" date="2021-05" db="EMBL/GenBank/DDBJ databases">
        <title>Fusibacter ferrireducens sp. nov., an anaerobic, sulfur- and Fe-reducing bacterium isolated from the mangrove sediment.</title>
        <authorList>
            <person name="Qiu D."/>
        </authorList>
    </citation>
    <scope>NUCLEOTIDE SEQUENCE [LARGE SCALE GENOMIC DNA]</scope>
    <source>
        <strain evidence="9 10">DSM 12116</strain>
    </source>
</reference>
<comment type="caution">
    <text evidence="9">The sequence shown here is derived from an EMBL/GenBank/DDBJ whole genome shotgun (WGS) entry which is preliminary data.</text>
</comment>
<name>A0ABS5PMX9_9FIRM</name>
<keyword evidence="2 7" id="KW-0227">DNA damage</keyword>
<comment type="function">
    <text evidence="7">May play a role in DNA repair. It seems to be involved in an RecBC-independent recombinational process of DNA repair. It may act with RecF and RecO.</text>
</comment>
<keyword evidence="4 7" id="KW-0862">Zinc</keyword>
<keyword evidence="5 7" id="KW-0233">DNA recombination</keyword>
<dbReference type="Pfam" id="PF21175">
    <property type="entry name" value="RecR_C"/>
    <property type="match status" value="1"/>
</dbReference>
<evidence type="ECO:0000256" key="5">
    <source>
        <dbReference type="ARBA" id="ARBA00023172"/>
    </source>
</evidence>
<evidence type="ECO:0000313" key="10">
    <source>
        <dbReference type="Proteomes" id="UP000746471"/>
    </source>
</evidence>
<dbReference type="EMBL" id="JAHBCL010000011">
    <property type="protein sequence ID" value="MBS7526545.1"/>
    <property type="molecule type" value="Genomic_DNA"/>
</dbReference>
<dbReference type="RefSeq" id="WP_213236407.1">
    <property type="nucleotide sequence ID" value="NZ_JAHBCL010000011.1"/>
</dbReference>
<keyword evidence="10" id="KW-1185">Reference proteome</keyword>
<dbReference type="PROSITE" id="PS50880">
    <property type="entry name" value="TOPRIM"/>
    <property type="match status" value="1"/>
</dbReference>
<dbReference type="Gene3D" id="6.10.250.240">
    <property type="match status" value="1"/>
</dbReference>
<feature type="domain" description="Toprim" evidence="8">
    <location>
        <begin position="81"/>
        <end position="176"/>
    </location>
</feature>
<evidence type="ECO:0000256" key="2">
    <source>
        <dbReference type="ARBA" id="ARBA00022763"/>
    </source>
</evidence>
<organism evidence="9 10">
    <name type="scientific">Fusibacter paucivorans</name>
    <dbReference type="NCBI Taxonomy" id="76009"/>
    <lineage>
        <taxon>Bacteria</taxon>
        <taxon>Bacillati</taxon>
        <taxon>Bacillota</taxon>
        <taxon>Clostridia</taxon>
        <taxon>Eubacteriales</taxon>
        <taxon>Eubacteriales Family XII. Incertae Sedis</taxon>
        <taxon>Fusibacter</taxon>
    </lineage>
</organism>
<evidence type="ECO:0000256" key="1">
    <source>
        <dbReference type="ARBA" id="ARBA00022723"/>
    </source>
</evidence>
<proteinExistence type="inferred from homology"/>
<evidence type="ECO:0000259" key="8">
    <source>
        <dbReference type="PROSITE" id="PS50880"/>
    </source>
</evidence>
<dbReference type="InterPro" id="IPR034137">
    <property type="entry name" value="TOPRIM_RecR"/>
</dbReference>
<evidence type="ECO:0000256" key="4">
    <source>
        <dbReference type="ARBA" id="ARBA00022833"/>
    </source>
</evidence>
<evidence type="ECO:0000256" key="6">
    <source>
        <dbReference type="ARBA" id="ARBA00023204"/>
    </source>
</evidence>
<dbReference type="Gene3D" id="3.30.60.80">
    <property type="match status" value="1"/>
</dbReference>
<comment type="similarity">
    <text evidence="7">Belongs to the RecR family.</text>
</comment>
<dbReference type="CDD" id="cd01025">
    <property type="entry name" value="TOPRIM_recR"/>
    <property type="match status" value="1"/>
</dbReference>
<dbReference type="Pfam" id="PF02132">
    <property type="entry name" value="RecR_ZnF"/>
    <property type="match status" value="1"/>
</dbReference>
<feature type="zinc finger region" description="C4-type" evidence="7">
    <location>
        <begin position="58"/>
        <end position="73"/>
    </location>
</feature>
<dbReference type="SMART" id="SM00493">
    <property type="entry name" value="TOPRIM"/>
    <property type="match status" value="1"/>
</dbReference>
<dbReference type="InterPro" id="IPR000093">
    <property type="entry name" value="DNA_Rcmb_RecR"/>
</dbReference>
<dbReference type="InterPro" id="IPR006171">
    <property type="entry name" value="TOPRIM_dom"/>
</dbReference>
<sequence length="204" mass="22872">MTKFIPAITKLIEEFSRLPGVGKKSAQRLAFHIINMEQSEAVAFAEAILDVKRKVRYCERCFNITDQQYCDICTDYRRDTTQICVVESPRDLIAIENTKEYHGLYHVLHGAISPLSGIGPNEIKIRELIIRLQNEDVSEIILATNPTIEGEATAMYISKLLKAVEIDVSRIAHGIPVGGDLEYADEVTLAKAMEGRRHLNTSGQ</sequence>
<evidence type="ECO:0000313" key="9">
    <source>
        <dbReference type="EMBL" id="MBS7526545.1"/>
    </source>
</evidence>
<dbReference type="InterPro" id="IPR015967">
    <property type="entry name" value="Rcmb_RecR_Znf"/>
</dbReference>